<proteinExistence type="predicted"/>
<dbReference type="EMBL" id="AFNH02000779">
    <property type="protein sequence ID" value="EZG56289.1"/>
    <property type="molecule type" value="Genomic_DNA"/>
</dbReference>
<reference evidence="1" key="1">
    <citation type="submission" date="2013-12" db="EMBL/GenBank/DDBJ databases">
        <authorList>
            <person name="Omoto C.K."/>
            <person name="Sibley D."/>
            <person name="Venepally P."/>
            <person name="Hadjithomas M."/>
            <person name="Karamycheva S."/>
            <person name="Brunk B."/>
            <person name="Roos D."/>
            <person name="Caler E."/>
            <person name="Lorenzi H."/>
        </authorList>
    </citation>
    <scope>NUCLEOTIDE SEQUENCE</scope>
</reference>
<dbReference type="RefSeq" id="XP_011131298.1">
    <property type="nucleotide sequence ID" value="XM_011132996.1"/>
</dbReference>
<dbReference type="GeneID" id="22913718"/>
<dbReference type="AlphaFoldDB" id="A0A023B461"/>
<sequence>MMRPRYPVEENCSGSCVDCVEDTGTRTCSCNFARVKCQVRTKAEQQENKIELVAYNEDPRFLFGLVSPFSKKKDLYQVMGCDYECRKVSPDVAAAFAEDTEVRIVETEPAGDGSPLKLRLSRRELSTLQLPLATCNKHPEDNWSKLEVIGRYPCNGDSGIIMCRKDTSSGCKFYKWWSCEKFRPVSCHRFGPVLMDVFAVQDAIKHHVGGFDSCVVRCDGKDAIKHQWLEEAEKVLLKDRDYVAPPANTALHPKEFVPLWHRADTHCSSACGSDLEACPNARNCLCRIAHAKCNVQVKGLSKPLDIESWGFNARMQDVFGMLSIPGANAKDAATEHIQTKNCRTDCHKALWSSL</sequence>
<comment type="caution">
    <text evidence="1">The sequence shown here is derived from an EMBL/GenBank/DDBJ whole genome shotgun (WGS) entry which is preliminary data.</text>
</comment>
<accession>A0A023B461</accession>
<organism evidence="1 2">
    <name type="scientific">Gregarina niphandrodes</name>
    <name type="common">Septate eugregarine</name>
    <dbReference type="NCBI Taxonomy" id="110365"/>
    <lineage>
        <taxon>Eukaryota</taxon>
        <taxon>Sar</taxon>
        <taxon>Alveolata</taxon>
        <taxon>Apicomplexa</taxon>
        <taxon>Conoidasida</taxon>
        <taxon>Gregarinasina</taxon>
        <taxon>Eugregarinorida</taxon>
        <taxon>Gregarinidae</taxon>
        <taxon>Gregarina</taxon>
    </lineage>
</organism>
<dbReference type="Proteomes" id="UP000019763">
    <property type="component" value="Unassembled WGS sequence"/>
</dbReference>
<keyword evidence="2" id="KW-1185">Reference proteome</keyword>
<evidence type="ECO:0000313" key="2">
    <source>
        <dbReference type="Proteomes" id="UP000019763"/>
    </source>
</evidence>
<protein>
    <submittedName>
        <fullName evidence="1">Uncharacterized protein</fullName>
    </submittedName>
</protein>
<dbReference type="VEuPathDB" id="CryptoDB:GNI_104440"/>
<evidence type="ECO:0000313" key="1">
    <source>
        <dbReference type="EMBL" id="EZG56289.1"/>
    </source>
</evidence>
<name>A0A023B461_GRENI</name>
<gene>
    <name evidence="1" type="ORF">GNI_104440</name>
</gene>